<organism evidence="1 2">
    <name type="scientific">Mesorhizobium sangaii</name>
    <dbReference type="NCBI Taxonomy" id="505389"/>
    <lineage>
        <taxon>Bacteria</taxon>
        <taxon>Pseudomonadati</taxon>
        <taxon>Pseudomonadota</taxon>
        <taxon>Alphaproteobacteria</taxon>
        <taxon>Hyphomicrobiales</taxon>
        <taxon>Phyllobacteriaceae</taxon>
        <taxon>Mesorhizobium</taxon>
    </lineage>
</organism>
<dbReference type="AlphaFoldDB" id="A0A841PB37"/>
<protein>
    <submittedName>
        <fullName evidence="1">Uncharacterized protein</fullName>
    </submittedName>
</protein>
<keyword evidence="2" id="KW-1185">Reference proteome</keyword>
<evidence type="ECO:0000313" key="1">
    <source>
        <dbReference type="EMBL" id="MBB6410821.1"/>
    </source>
</evidence>
<gene>
    <name evidence="1" type="ORF">HNQ71_003495</name>
</gene>
<dbReference type="RefSeq" id="WP_184873720.1">
    <property type="nucleotide sequence ID" value="NZ_JACHEF010000003.1"/>
</dbReference>
<proteinExistence type="predicted"/>
<accession>A0A841PB37</accession>
<evidence type="ECO:0000313" key="2">
    <source>
        <dbReference type="Proteomes" id="UP000556329"/>
    </source>
</evidence>
<reference evidence="1 2" key="1">
    <citation type="submission" date="2020-08" db="EMBL/GenBank/DDBJ databases">
        <title>Genomic Encyclopedia of Type Strains, Phase IV (KMG-IV): sequencing the most valuable type-strain genomes for metagenomic binning, comparative biology and taxonomic classification.</title>
        <authorList>
            <person name="Goeker M."/>
        </authorList>
    </citation>
    <scope>NUCLEOTIDE SEQUENCE [LARGE SCALE GENOMIC DNA]</scope>
    <source>
        <strain evidence="1 2">DSM 100039</strain>
    </source>
</reference>
<comment type="caution">
    <text evidence="1">The sequence shown here is derived from an EMBL/GenBank/DDBJ whole genome shotgun (WGS) entry which is preliminary data.</text>
</comment>
<dbReference type="Proteomes" id="UP000556329">
    <property type="component" value="Unassembled WGS sequence"/>
</dbReference>
<sequence>MISKSHEYTTPEILIANTALIRSLFLILTHRGVLNDQILDAVFAMTKEDMNLGVGVDSQFTKGACAFVDMMRDNMKPSAPSLKTKM</sequence>
<name>A0A841PB37_9HYPH</name>
<dbReference type="EMBL" id="JACHEF010000003">
    <property type="protein sequence ID" value="MBB6410821.1"/>
    <property type="molecule type" value="Genomic_DNA"/>
</dbReference>